<sequence>MKHLVAIAGAAALLTGCATTNDGMHSMAAGDDVATATLRTADGTEVGKVMAMKMGDDLHVQLSAYGMPAGTHGAHIHQTGRCDAPDFTTAGDHWNPTNQQHGTMDDMPGAHAGDLPNLVIGTDGSGSIDATTPEGSFAQLLDQDGAAFIVHRDPDDMRTDPSGNAGPRIACGVFSRS</sequence>
<accession>A0ABU2ZED9</accession>
<evidence type="ECO:0000256" key="2">
    <source>
        <dbReference type="SAM" id="SignalP"/>
    </source>
</evidence>
<reference evidence="4 5" key="1">
    <citation type="submission" date="2023-09" db="EMBL/GenBank/DDBJ databases">
        <authorList>
            <person name="Rey-Velasco X."/>
        </authorList>
    </citation>
    <scope>NUCLEOTIDE SEQUENCE [LARGE SCALE GENOMIC DNA]</scope>
    <source>
        <strain evidence="4 5">F390</strain>
    </source>
</reference>
<comment type="similarity">
    <text evidence="1">Belongs to the Cu-Zn superoxide dismutase family.</text>
</comment>
<gene>
    <name evidence="4" type="ORF">RM533_00850</name>
</gene>
<evidence type="ECO:0000256" key="1">
    <source>
        <dbReference type="ARBA" id="ARBA00010457"/>
    </source>
</evidence>
<evidence type="ECO:0000313" key="5">
    <source>
        <dbReference type="Proteomes" id="UP001259803"/>
    </source>
</evidence>
<feature type="domain" description="Superoxide dismutase copper/zinc binding" evidence="3">
    <location>
        <begin position="57"/>
        <end position="173"/>
    </location>
</feature>
<feature type="signal peptide" evidence="2">
    <location>
        <begin position="1"/>
        <end position="20"/>
    </location>
</feature>
<dbReference type="Pfam" id="PF00080">
    <property type="entry name" value="Sod_Cu"/>
    <property type="match status" value="1"/>
</dbReference>
<dbReference type="InterPro" id="IPR001424">
    <property type="entry name" value="SOD_Cu_Zn_dom"/>
</dbReference>
<name>A0ABU2ZED9_9SPHN</name>
<feature type="chain" id="PRO_5047533607" evidence="2">
    <location>
        <begin position="21"/>
        <end position="177"/>
    </location>
</feature>
<dbReference type="Gene3D" id="2.60.40.200">
    <property type="entry name" value="Superoxide dismutase, copper/zinc binding domain"/>
    <property type="match status" value="1"/>
</dbReference>
<evidence type="ECO:0000259" key="3">
    <source>
        <dbReference type="Pfam" id="PF00080"/>
    </source>
</evidence>
<comment type="caution">
    <text evidence="4">The sequence shown here is derived from an EMBL/GenBank/DDBJ whole genome shotgun (WGS) entry which is preliminary data.</text>
</comment>
<dbReference type="Proteomes" id="UP001259803">
    <property type="component" value="Unassembled WGS sequence"/>
</dbReference>
<dbReference type="PROSITE" id="PS51257">
    <property type="entry name" value="PROKAR_LIPOPROTEIN"/>
    <property type="match status" value="1"/>
</dbReference>
<dbReference type="EMBL" id="JAVRHS010000001">
    <property type="protein sequence ID" value="MDT0574726.1"/>
    <property type="molecule type" value="Genomic_DNA"/>
</dbReference>
<evidence type="ECO:0000313" key="4">
    <source>
        <dbReference type="EMBL" id="MDT0574726.1"/>
    </source>
</evidence>
<proteinExistence type="inferred from homology"/>
<protein>
    <submittedName>
        <fullName evidence="4">Superoxide dismutase family protein</fullName>
    </submittedName>
</protein>
<dbReference type="RefSeq" id="WP_311339290.1">
    <property type="nucleotide sequence ID" value="NZ_JAVRHS010000001.1"/>
</dbReference>
<organism evidence="4 5">
    <name type="scientific">Croceicoccus esteveae</name>
    <dbReference type="NCBI Taxonomy" id="3075597"/>
    <lineage>
        <taxon>Bacteria</taxon>
        <taxon>Pseudomonadati</taxon>
        <taxon>Pseudomonadota</taxon>
        <taxon>Alphaproteobacteria</taxon>
        <taxon>Sphingomonadales</taxon>
        <taxon>Erythrobacteraceae</taxon>
        <taxon>Croceicoccus</taxon>
    </lineage>
</organism>
<dbReference type="InterPro" id="IPR036423">
    <property type="entry name" value="SOD-like_Cu/Zn_dom_sf"/>
</dbReference>
<keyword evidence="5" id="KW-1185">Reference proteome</keyword>
<dbReference type="SUPFAM" id="SSF49329">
    <property type="entry name" value="Cu,Zn superoxide dismutase-like"/>
    <property type="match status" value="1"/>
</dbReference>
<dbReference type="InterPro" id="IPR024134">
    <property type="entry name" value="SOD_Cu/Zn_/chaperone"/>
</dbReference>
<keyword evidence="2" id="KW-0732">Signal</keyword>
<dbReference type="PANTHER" id="PTHR10003">
    <property type="entry name" value="SUPEROXIDE DISMUTASE CU-ZN -RELATED"/>
    <property type="match status" value="1"/>
</dbReference>